<comment type="similarity">
    <text evidence="1 13 14">Belongs to the ATPase B chain family.</text>
</comment>
<comment type="function">
    <text evidence="11">Component of the F(0) channel, it forms part of the peripheral stalk, linking F(1) to F(0). The b'-subunit is a diverged and duplicated form of b found in plants and photosynthetic bacteria.</text>
</comment>
<dbReference type="KEGG" id="ssei:FJR45_08680"/>
<dbReference type="HAMAP" id="MF_01398">
    <property type="entry name" value="ATP_synth_b_bprime"/>
    <property type="match status" value="1"/>
</dbReference>
<feature type="chain" id="PRO_5032619054" description="ATP synthase subunit b" evidence="15">
    <location>
        <begin position="18"/>
        <end position="170"/>
    </location>
</feature>
<sequence length="170" mass="19150">MSRILVLMLMISTYALASGHEHAGTDIVQRTVNFLLFAGLVWYLVGEPVKNFFASRSQAIADELKKVQEKLNESIALKKEALAKISEAEKFAEELAIVSKKENKILNDTIIAQAESDIEAMVKKFALKKEFEEKKMIRSVVEDVIKETLKQSSDSFDRETMANIILKKVA</sequence>
<dbReference type="GO" id="GO:0046933">
    <property type="term" value="F:proton-transporting ATP synthase activity, rotational mechanism"/>
    <property type="evidence" value="ECO:0007669"/>
    <property type="project" value="UniProtKB-UniRule"/>
</dbReference>
<evidence type="ECO:0000256" key="1">
    <source>
        <dbReference type="ARBA" id="ARBA00005513"/>
    </source>
</evidence>
<keyword evidence="13" id="KW-1003">Cell membrane</keyword>
<evidence type="ECO:0000256" key="3">
    <source>
        <dbReference type="ARBA" id="ARBA00022547"/>
    </source>
</evidence>
<evidence type="ECO:0000256" key="10">
    <source>
        <dbReference type="ARBA" id="ARBA00025198"/>
    </source>
</evidence>
<dbReference type="AlphaFoldDB" id="A0A7M1B2Q6"/>
<dbReference type="GO" id="GO:0005886">
    <property type="term" value="C:plasma membrane"/>
    <property type="evidence" value="ECO:0007669"/>
    <property type="project" value="UniProtKB-SubCell"/>
</dbReference>
<dbReference type="GO" id="GO:0012505">
    <property type="term" value="C:endomembrane system"/>
    <property type="evidence" value="ECO:0007669"/>
    <property type="project" value="UniProtKB-SubCell"/>
</dbReference>
<name>A0A7M1B2Q6_9BACT</name>
<proteinExistence type="inferred from homology"/>
<keyword evidence="7 13" id="KW-0406">Ion transport</keyword>
<evidence type="ECO:0000256" key="6">
    <source>
        <dbReference type="ARBA" id="ARBA00022989"/>
    </source>
</evidence>
<protein>
    <recommendedName>
        <fullName evidence="13">ATP synthase subunit b</fullName>
    </recommendedName>
    <alternativeName>
        <fullName evidence="13">ATP synthase F(0) sector subunit b</fullName>
    </alternativeName>
    <alternativeName>
        <fullName evidence="13">ATPase subunit I</fullName>
    </alternativeName>
    <alternativeName>
        <fullName evidence="13">F-type ATPase subunit b</fullName>
        <shortName evidence="13">F-ATPase subunit b</shortName>
    </alternativeName>
</protein>
<keyword evidence="15" id="KW-0732">Signal</keyword>
<evidence type="ECO:0000256" key="14">
    <source>
        <dbReference type="RuleBase" id="RU003848"/>
    </source>
</evidence>
<evidence type="ECO:0000256" key="15">
    <source>
        <dbReference type="SAM" id="SignalP"/>
    </source>
</evidence>
<evidence type="ECO:0000256" key="2">
    <source>
        <dbReference type="ARBA" id="ARBA00022448"/>
    </source>
</evidence>
<gene>
    <name evidence="13" type="primary">atpF</name>
    <name evidence="16" type="ORF">FJR45_08680</name>
</gene>
<evidence type="ECO:0000256" key="11">
    <source>
        <dbReference type="ARBA" id="ARBA00025614"/>
    </source>
</evidence>
<accession>A0A7M1B2Q6</accession>
<evidence type="ECO:0000313" key="16">
    <source>
        <dbReference type="EMBL" id="QOP44013.1"/>
    </source>
</evidence>
<keyword evidence="9 13" id="KW-0066">ATP synthesis</keyword>
<evidence type="ECO:0000256" key="8">
    <source>
        <dbReference type="ARBA" id="ARBA00023136"/>
    </source>
</evidence>
<evidence type="ECO:0000256" key="12">
    <source>
        <dbReference type="ARBA" id="ARBA00037847"/>
    </source>
</evidence>
<dbReference type="InterPro" id="IPR002146">
    <property type="entry name" value="ATP_synth_b/b'su_bac/chlpt"/>
</dbReference>
<dbReference type="RefSeq" id="WP_193150191.1">
    <property type="nucleotide sequence ID" value="NZ_CP041235.1"/>
</dbReference>
<evidence type="ECO:0000256" key="4">
    <source>
        <dbReference type="ARBA" id="ARBA00022692"/>
    </source>
</evidence>
<keyword evidence="8 13" id="KW-0472">Membrane</keyword>
<dbReference type="EMBL" id="CP041235">
    <property type="protein sequence ID" value="QOP44013.1"/>
    <property type="molecule type" value="Genomic_DNA"/>
</dbReference>
<keyword evidence="4 13" id="KW-0812">Transmembrane</keyword>
<dbReference type="GO" id="GO:0045259">
    <property type="term" value="C:proton-transporting ATP synthase complex"/>
    <property type="evidence" value="ECO:0007669"/>
    <property type="project" value="UniProtKB-KW"/>
</dbReference>
<keyword evidence="2 13" id="KW-0813">Transport</keyword>
<keyword evidence="5 13" id="KW-0375">Hydrogen ion transport</keyword>
<comment type="subunit">
    <text evidence="13">F-type ATPases have 2 components, F(1) - the catalytic core - and F(0) - the membrane proton channel. F(1) has five subunits: alpha(3), beta(3), gamma(1), delta(1), epsilon(1). F(0) has three main subunits: a(1), b(2) and c(10-14). The alpha and beta chains form an alternating ring which encloses part of the gamma chain. F(1) is attached to F(0) by a central stalk formed by the gamma and epsilon chains, while a peripheral stalk is formed by the delta and b chains.</text>
</comment>
<dbReference type="InterPro" id="IPR050059">
    <property type="entry name" value="ATP_synthase_B_chain"/>
</dbReference>
<dbReference type="Pfam" id="PF00430">
    <property type="entry name" value="ATP-synt_B"/>
    <property type="match status" value="1"/>
</dbReference>
<evidence type="ECO:0000256" key="9">
    <source>
        <dbReference type="ARBA" id="ARBA00023310"/>
    </source>
</evidence>
<dbReference type="PANTHER" id="PTHR33445">
    <property type="entry name" value="ATP SYNTHASE SUBUNIT B', CHLOROPLASTIC"/>
    <property type="match status" value="1"/>
</dbReference>
<dbReference type="NCBIfam" id="NF006292">
    <property type="entry name" value="PRK08475.1"/>
    <property type="match status" value="1"/>
</dbReference>
<evidence type="ECO:0000313" key="17">
    <source>
        <dbReference type="Proteomes" id="UP000593719"/>
    </source>
</evidence>
<organism evidence="16 17">
    <name type="scientific">Sulfurimonas sediminis</name>
    <dbReference type="NCBI Taxonomy" id="2590020"/>
    <lineage>
        <taxon>Bacteria</taxon>
        <taxon>Pseudomonadati</taxon>
        <taxon>Campylobacterota</taxon>
        <taxon>Epsilonproteobacteria</taxon>
        <taxon>Campylobacterales</taxon>
        <taxon>Sulfurimonadaceae</taxon>
        <taxon>Sulfurimonas</taxon>
    </lineage>
</organism>
<evidence type="ECO:0000256" key="5">
    <source>
        <dbReference type="ARBA" id="ARBA00022781"/>
    </source>
</evidence>
<comment type="function">
    <text evidence="10 13">F(1)F(0) ATP synthase produces ATP from ADP in the presence of a proton or sodium gradient. F-type ATPases consist of two structural domains, F(1) containing the extramembraneous catalytic core and F(0) containing the membrane proton channel, linked together by a central stalk and a peripheral stalk. During catalysis, ATP synthesis in the catalytic domain of F(1) is coupled via a rotary mechanism of the central stalk subunits to proton translocation.</text>
</comment>
<dbReference type="CDD" id="cd06503">
    <property type="entry name" value="ATP-synt_Fo_b"/>
    <property type="match status" value="1"/>
</dbReference>
<keyword evidence="3 13" id="KW-0138">CF(0)</keyword>
<dbReference type="GO" id="GO:0046961">
    <property type="term" value="F:proton-transporting ATPase activity, rotational mechanism"/>
    <property type="evidence" value="ECO:0007669"/>
    <property type="project" value="TreeGrafter"/>
</dbReference>
<comment type="subcellular location">
    <subcellularLocation>
        <location evidence="13">Cell membrane</location>
        <topology evidence="13">Single-pass membrane protein</topology>
    </subcellularLocation>
    <subcellularLocation>
        <location evidence="12">Endomembrane system</location>
        <topology evidence="12">Single-pass membrane protein</topology>
    </subcellularLocation>
</comment>
<dbReference type="Proteomes" id="UP000593719">
    <property type="component" value="Chromosome"/>
</dbReference>
<keyword evidence="17" id="KW-1185">Reference proteome</keyword>
<keyword evidence="6 13" id="KW-1133">Transmembrane helix</keyword>
<reference evidence="16 17" key="1">
    <citation type="submission" date="2019-06" db="EMBL/GenBank/DDBJ databases">
        <title>Sulfurimonas gotlandica sp. nov., a chemoautotrophic and psychrotolerant epsilonproteobacterium isolated from a pelagic redoxcline, and an emended description of the genus Sulfurimonas.</title>
        <authorList>
            <person name="Wang S."/>
            <person name="Jiang L."/>
            <person name="Shao Z."/>
        </authorList>
    </citation>
    <scope>NUCLEOTIDE SEQUENCE [LARGE SCALE GENOMIC DNA]</scope>
    <source>
        <strain evidence="16 17">S2-6</strain>
    </source>
</reference>
<evidence type="ECO:0000256" key="13">
    <source>
        <dbReference type="HAMAP-Rule" id="MF_01398"/>
    </source>
</evidence>
<dbReference type="PANTHER" id="PTHR33445:SF1">
    <property type="entry name" value="ATP SYNTHASE SUBUNIT B"/>
    <property type="match status" value="1"/>
</dbReference>
<evidence type="ECO:0000256" key="7">
    <source>
        <dbReference type="ARBA" id="ARBA00023065"/>
    </source>
</evidence>
<feature type="signal peptide" evidence="15">
    <location>
        <begin position="1"/>
        <end position="17"/>
    </location>
</feature>